<feature type="transmembrane region" description="Helical" evidence="6">
    <location>
        <begin position="138"/>
        <end position="157"/>
    </location>
</feature>
<dbReference type="OrthoDB" id="4139357at2759"/>
<proteinExistence type="predicted"/>
<feature type="transmembrane region" description="Helical" evidence="6">
    <location>
        <begin position="72"/>
        <end position="91"/>
    </location>
</feature>
<feature type="transmembrane region" description="Helical" evidence="6">
    <location>
        <begin position="497"/>
        <end position="515"/>
    </location>
</feature>
<evidence type="ECO:0000256" key="4">
    <source>
        <dbReference type="ARBA" id="ARBA00022989"/>
    </source>
</evidence>
<dbReference type="GeneID" id="19975084"/>
<dbReference type="InterPro" id="IPR011701">
    <property type="entry name" value="MFS"/>
</dbReference>
<gene>
    <name evidence="8" type="ORF">HMPREF1541_07745</name>
</gene>
<feature type="transmembrane region" description="Helical" evidence="6">
    <location>
        <begin position="410"/>
        <end position="427"/>
    </location>
</feature>
<dbReference type="SUPFAM" id="SSF103473">
    <property type="entry name" value="MFS general substrate transporter"/>
    <property type="match status" value="1"/>
</dbReference>
<feature type="domain" description="Major facilitator superfamily (MFS) profile" evidence="7">
    <location>
        <begin position="74"/>
        <end position="544"/>
    </location>
</feature>
<evidence type="ECO:0000256" key="2">
    <source>
        <dbReference type="ARBA" id="ARBA00022448"/>
    </source>
</evidence>
<feature type="transmembrane region" description="Helical" evidence="6">
    <location>
        <begin position="521"/>
        <end position="539"/>
    </location>
</feature>
<dbReference type="PROSITE" id="PS50850">
    <property type="entry name" value="MFS"/>
    <property type="match status" value="1"/>
</dbReference>
<feature type="transmembrane region" description="Helical" evidence="6">
    <location>
        <begin position="457"/>
        <end position="476"/>
    </location>
</feature>
<accession>W2RNL8</accession>
<organism evidence="8 9">
    <name type="scientific">Cyphellophora europaea (strain CBS 101466)</name>
    <name type="common">Phialophora europaea</name>
    <dbReference type="NCBI Taxonomy" id="1220924"/>
    <lineage>
        <taxon>Eukaryota</taxon>
        <taxon>Fungi</taxon>
        <taxon>Dikarya</taxon>
        <taxon>Ascomycota</taxon>
        <taxon>Pezizomycotina</taxon>
        <taxon>Eurotiomycetes</taxon>
        <taxon>Chaetothyriomycetidae</taxon>
        <taxon>Chaetothyriales</taxon>
        <taxon>Cyphellophoraceae</taxon>
        <taxon>Cyphellophora</taxon>
    </lineage>
</organism>
<evidence type="ECO:0000259" key="7">
    <source>
        <dbReference type="PROSITE" id="PS50850"/>
    </source>
</evidence>
<feature type="transmembrane region" description="Helical" evidence="6">
    <location>
        <begin position="197"/>
        <end position="220"/>
    </location>
</feature>
<comment type="subcellular location">
    <subcellularLocation>
        <location evidence="1">Membrane</location>
        <topology evidence="1">Multi-pass membrane protein</topology>
    </subcellularLocation>
</comment>
<evidence type="ECO:0000256" key="1">
    <source>
        <dbReference type="ARBA" id="ARBA00004141"/>
    </source>
</evidence>
<dbReference type="EMBL" id="KB822723">
    <property type="protein sequence ID" value="ETN38121.1"/>
    <property type="molecule type" value="Genomic_DNA"/>
</dbReference>
<evidence type="ECO:0000256" key="5">
    <source>
        <dbReference type="ARBA" id="ARBA00023136"/>
    </source>
</evidence>
<keyword evidence="5 6" id="KW-0472">Membrane</keyword>
<dbReference type="PANTHER" id="PTHR23511:SF3">
    <property type="entry name" value="MAJOR FACILITATOR SUPERFAMILY (MFS) PROFILE DOMAIN-CONTAINING PROTEIN"/>
    <property type="match status" value="1"/>
</dbReference>
<evidence type="ECO:0000313" key="8">
    <source>
        <dbReference type="EMBL" id="ETN38121.1"/>
    </source>
</evidence>
<dbReference type="RefSeq" id="XP_008720290.1">
    <property type="nucleotide sequence ID" value="XM_008722068.1"/>
</dbReference>
<dbReference type="HOGENOM" id="CLU_001265_52_1_1"/>
<dbReference type="AlphaFoldDB" id="W2RNL8"/>
<keyword evidence="2" id="KW-0813">Transport</keyword>
<feature type="transmembrane region" description="Helical" evidence="6">
    <location>
        <begin position="163"/>
        <end position="185"/>
    </location>
</feature>
<reference evidence="8 9" key="1">
    <citation type="submission" date="2013-03" db="EMBL/GenBank/DDBJ databases">
        <title>The Genome Sequence of Phialophora europaea CBS 101466.</title>
        <authorList>
            <consortium name="The Broad Institute Genomics Platform"/>
            <person name="Cuomo C."/>
            <person name="de Hoog S."/>
            <person name="Gorbushina A."/>
            <person name="Walker B."/>
            <person name="Young S.K."/>
            <person name="Zeng Q."/>
            <person name="Gargeya S."/>
            <person name="Fitzgerald M."/>
            <person name="Haas B."/>
            <person name="Abouelleil A."/>
            <person name="Allen A.W."/>
            <person name="Alvarado L."/>
            <person name="Arachchi H.M."/>
            <person name="Berlin A.M."/>
            <person name="Chapman S.B."/>
            <person name="Gainer-Dewar J."/>
            <person name="Goldberg J."/>
            <person name="Griggs A."/>
            <person name="Gujja S."/>
            <person name="Hansen M."/>
            <person name="Howarth C."/>
            <person name="Imamovic A."/>
            <person name="Ireland A."/>
            <person name="Larimer J."/>
            <person name="McCowan C."/>
            <person name="Murphy C."/>
            <person name="Pearson M."/>
            <person name="Poon T.W."/>
            <person name="Priest M."/>
            <person name="Roberts A."/>
            <person name="Saif S."/>
            <person name="Shea T."/>
            <person name="Sisk P."/>
            <person name="Sykes S."/>
            <person name="Wortman J."/>
            <person name="Nusbaum C."/>
            <person name="Birren B."/>
        </authorList>
    </citation>
    <scope>NUCLEOTIDE SEQUENCE [LARGE SCALE GENOMIC DNA]</scope>
    <source>
        <strain evidence="8 9">CBS 101466</strain>
    </source>
</reference>
<keyword evidence="4 6" id="KW-1133">Transmembrane helix</keyword>
<dbReference type="eggNOG" id="KOG0253">
    <property type="taxonomic scope" value="Eukaryota"/>
</dbReference>
<protein>
    <recommendedName>
        <fullName evidence="7">Major facilitator superfamily (MFS) profile domain-containing protein</fullName>
    </recommendedName>
</protein>
<dbReference type="InterPro" id="IPR020846">
    <property type="entry name" value="MFS_dom"/>
</dbReference>
<keyword evidence="9" id="KW-1185">Reference proteome</keyword>
<evidence type="ECO:0000256" key="3">
    <source>
        <dbReference type="ARBA" id="ARBA00022692"/>
    </source>
</evidence>
<dbReference type="Gene3D" id="1.20.1250.20">
    <property type="entry name" value="MFS general substrate transporter like domains"/>
    <property type="match status" value="1"/>
</dbReference>
<dbReference type="Pfam" id="PF07690">
    <property type="entry name" value="MFS_1"/>
    <property type="match status" value="1"/>
</dbReference>
<feature type="transmembrane region" description="Helical" evidence="6">
    <location>
        <begin position="111"/>
        <end position="131"/>
    </location>
</feature>
<dbReference type="PANTHER" id="PTHR23511">
    <property type="entry name" value="SYNAPTIC VESICLE GLYCOPROTEIN 2"/>
    <property type="match status" value="1"/>
</dbReference>
<feature type="transmembrane region" description="Helical" evidence="6">
    <location>
        <begin position="434"/>
        <end position="451"/>
    </location>
</feature>
<feature type="transmembrane region" description="Helical" evidence="6">
    <location>
        <begin position="367"/>
        <end position="390"/>
    </location>
</feature>
<evidence type="ECO:0000256" key="6">
    <source>
        <dbReference type="SAM" id="Phobius"/>
    </source>
</evidence>
<feature type="transmembrane region" description="Helical" evidence="6">
    <location>
        <begin position="253"/>
        <end position="273"/>
    </location>
</feature>
<evidence type="ECO:0000313" key="9">
    <source>
        <dbReference type="Proteomes" id="UP000030752"/>
    </source>
</evidence>
<dbReference type="GO" id="GO:0016020">
    <property type="term" value="C:membrane"/>
    <property type="evidence" value="ECO:0007669"/>
    <property type="project" value="UniProtKB-SubCell"/>
</dbReference>
<dbReference type="InParanoid" id="W2RNL8"/>
<sequence>MSPHETSDTVKGAHENLRHDDIADLERLDSKNGVDSPRLVSDPELEGLTLYEKKALLVNQELDRQGMGRYQWMIFLLCGFGYFLDLLWAQAFGLVVPQMQYEFGFSDPELGNIFVCFSAGLTAGAAFWGIVVDIIGRYWAFNFTVLFSSIFGLFIGVSNTYTAVLILTAFVGIGVGGNIPIDTTITLECLPQNRRWLLPTLSIFQPLGVVICSAIAYGFIPKNSCGPDDSCATVEAGQRCCQKADNWGWRYTMFTLGAITMGVFLARFVIFRFQESAKWLLYRGRDEEAVKVLQYIAKYNKRECHVSLESFEALQDDTSSAGTGDSSRPVLGSGVLQKDAAIKDKLVLELQRYKYLFSSWQMARFTILVWITYMWDYWGFSIAGSFLPTILIRKGTDLGLTTDDTYRSFVYIYLFGIPGVLLGTTIYRWRQLSLLLSSALFGAMLFTFTAVNDQPSYIGINGLVYFFQSMFNAILYGWTPESFPAPVRGTACGMASFWGRIFSIIAPIAASRVLAHSENGVLYLAGGGVWIATICIVLMPRKYFGTQSY</sequence>
<dbReference type="GO" id="GO:0022857">
    <property type="term" value="F:transmembrane transporter activity"/>
    <property type="evidence" value="ECO:0007669"/>
    <property type="project" value="InterPro"/>
</dbReference>
<dbReference type="Proteomes" id="UP000030752">
    <property type="component" value="Unassembled WGS sequence"/>
</dbReference>
<dbReference type="VEuPathDB" id="FungiDB:HMPREF1541_07745"/>
<dbReference type="InterPro" id="IPR036259">
    <property type="entry name" value="MFS_trans_sf"/>
</dbReference>
<name>W2RNL8_CYPE1</name>
<keyword evidence="3 6" id="KW-0812">Transmembrane</keyword>